<sequence>MALSDKGRAVLQYVSPKEFSGLMAPLLEQDLQQESLEIN</sequence>
<dbReference type="AlphaFoldDB" id="A0A3B1A2X1"/>
<organism evidence="1">
    <name type="scientific">hydrothermal vent metagenome</name>
    <dbReference type="NCBI Taxonomy" id="652676"/>
    <lineage>
        <taxon>unclassified sequences</taxon>
        <taxon>metagenomes</taxon>
        <taxon>ecological metagenomes</taxon>
    </lineage>
</organism>
<proteinExistence type="predicted"/>
<accession>A0A3B1A2X1</accession>
<evidence type="ECO:0008006" key="2">
    <source>
        <dbReference type="Google" id="ProtNLM"/>
    </source>
</evidence>
<gene>
    <name evidence="1" type="ORF">MNBD_GAMMA19-610</name>
</gene>
<name>A0A3B1A2X1_9ZZZZ</name>
<protein>
    <recommendedName>
        <fullName evidence="2">Transcriptional regulator, MarR family</fullName>
    </recommendedName>
</protein>
<dbReference type="EMBL" id="UOFV01000021">
    <property type="protein sequence ID" value="VAW94473.1"/>
    <property type="molecule type" value="Genomic_DNA"/>
</dbReference>
<evidence type="ECO:0000313" key="1">
    <source>
        <dbReference type="EMBL" id="VAW94473.1"/>
    </source>
</evidence>
<reference evidence="1" key="1">
    <citation type="submission" date="2018-06" db="EMBL/GenBank/DDBJ databases">
        <authorList>
            <person name="Zhirakovskaya E."/>
        </authorList>
    </citation>
    <scope>NUCLEOTIDE SEQUENCE</scope>
</reference>